<feature type="transmembrane region" description="Helical" evidence="1">
    <location>
        <begin position="231"/>
        <end position="251"/>
    </location>
</feature>
<keyword evidence="3" id="KW-1185">Reference proteome</keyword>
<evidence type="ECO:0000313" key="2">
    <source>
        <dbReference type="EMBL" id="OCT11203.1"/>
    </source>
</evidence>
<dbReference type="AlphaFoldDB" id="A0A1C0ZT57"/>
<dbReference type="PANTHER" id="PTHR36833">
    <property type="entry name" value="SLR0610 PROTEIN-RELATED"/>
    <property type="match status" value="1"/>
</dbReference>
<dbReference type="PANTHER" id="PTHR36833:SF1">
    <property type="entry name" value="INTEGRAL MEMBRANE TRANSPORT PROTEIN"/>
    <property type="match status" value="1"/>
</dbReference>
<protein>
    <recommendedName>
        <fullName evidence="4">ABC transporter permease</fullName>
    </recommendedName>
</protein>
<feature type="transmembrane region" description="Helical" evidence="1">
    <location>
        <begin position="147"/>
        <end position="173"/>
    </location>
</feature>
<evidence type="ECO:0000256" key="1">
    <source>
        <dbReference type="SAM" id="Phobius"/>
    </source>
</evidence>
<dbReference type="EMBL" id="LYPC01000028">
    <property type="protein sequence ID" value="OCT11203.1"/>
    <property type="molecule type" value="Genomic_DNA"/>
</dbReference>
<feature type="transmembrane region" description="Helical" evidence="1">
    <location>
        <begin position="201"/>
        <end position="224"/>
    </location>
</feature>
<dbReference type="OrthoDB" id="9788195at2"/>
<name>A0A1C0ZT57_9BACL</name>
<dbReference type="Pfam" id="PF06182">
    <property type="entry name" value="ABC2_membrane_6"/>
    <property type="match status" value="1"/>
</dbReference>
<evidence type="ECO:0000313" key="3">
    <source>
        <dbReference type="Proteomes" id="UP000093309"/>
    </source>
</evidence>
<accession>A0A1C0ZT57</accession>
<gene>
    <name evidence="2" type="ORF">A8709_05850</name>
</gene>
<dbReference type="STRING" id="512399.A8709_05850"/>
<keyword evidence="1" id="KW-0812">Transmembrane</keyword>
<feature type="transmembrane region" description="Helical" evidence="1">
    <location>
        <begin position="56"/>
        <end position="75"/>
    </location>
</feature>
<evidence type="ECO:0008006" key="4">
    <source>
        <dbReference type="Google" id="ProtNLM"/>
    </source>
</evidence>
<feature type="transmembrane region" description="Helical" evidence="1">
    <location>
        <begin position="115"/>
        <end position="135"/>
    </location>
</feature>
<feature type="transmembrane region" description="Helical" evidence="1">
    <location>
        <begin position="87"/>
        <end position="109"/>
    </location>
</feature>
<keyword evidence="1" id="KW-0472">Membrane</keyword>
<dbReference type="RefSeq" id="WP_065858017.1">
    <property type="nucleotide sequence ID" value="NZ_LYPC01000028.1"/>
</dbReference>
<comment type="caution">
    <text evidence="2">The sequence shown here is derived from an EMBL/GenBank/DDBJ whole genome shotgun (WGS) entry which is preliminary data.</text>
</comment>
<organism evidence="2 3">
    <name type="scientific">Paenibacillus pectinilyticus</name>
    <dbReference type="NCBI Taxonomy" id="512399"/>
    <lineage>
        <taxon>Bacteria</taxon>
        <taxon>Bacillati</taxon>
        <taxon>Bacillota</taxon>
        <taxon>Bacilli</taxon>
        <taxon>Bacillales</taxon>
        <taxon>Paenibacillaceae</taxon>
        <taxon>Paenibacillus</taxon>
    </lineage>
</organism>
<sequence length="263" mass="29266">MISIRLFMLLIKASMRSRMQYKFNFVFSTIMSSFIQISEFLMVALVMMKFGNIKGWTLYEVSYLYGVMMIAKAIYRTLASDVHHLEKYLVSGDLDAILIRPVPVLVALMTQNSRILFAEIGQGLILLIISMKALMASGQISWTAVPLTVFIILTGAVILFAIGLATAAAGFWLTRIESLQNMTEDASQTAARYPLSLYPKWLQGALFVLVPVGFVNYIPALYVLRHQGGVGLLLGTLVVSVLVLWLAMSFWKLGLSRYQSTGS</sequence>
<keyword evidence="1" id="KW-1133">Transmembrane helix</keyword>
<dbReference type="InterPro" id="IPR010390">
    <property type="entry name" value="ABC-2_transporter-like"/>
</dbReference>
<reference evidence="3" key="1">
    <citation type="submission" date="2016-05" db="EMBL/GenBank/DDBJ databases">
        <title>Paenibacillus oryzae. sp. nov., isolated from the rice root.</title>
        <authorList>
            <person name="Zhang J."/>
            <person name="Zhang X."/>
        </authorList>
    </citation>
    <scope>NUCLEOTIDE SEQUENCE [LARGE SCALE GENOMIC DNA]</scope>
    <source>
        <strain evidence="3">KCTC13222</strain>
    </source>
</reference>
<proteinExistence type="predicted"/>
<feature type="transmembrane region" description="Helical" evidence="1">
    <location>
        <begin position="21"/>
        <end position="50"/>
    </location>
</feature>
<dbReference type="Proteomes" id="UP000093309">
    <property type="component" value="Unassembled WGS sequence"/>
</dbReference>